<dbReference type="Proteomes" id="UP001159363">
    <property type="component" value="Chromosome 13"/>
</dbReference>
<dbReference type="InterPro" id="IPR002110">
    <property type="entry name" value="Ankyrin_rpt"/>
</dbReference>
<organism evidence="2 3">
    <name type="scientific">Dryococelus australis</name>
    <dbReference type="NCBI Taxonomy" id="614101"/>
    <lineage>
        <taxon>Eukaryota</taxon>
        <taxon>Metazoa</taxon>
        <taxon>Ecdysozoa</taxon>
        <taxon>Arthropoda</taxon>
        <taxon>Hexapoda</taxon>
        <taxon>Insecta</taxon>
        <taxon>Pterygota</taxon>
        <taxon>Neoptera</taxon>
        <taxon>Polyneoptera</taxon>
        <taxon>Phasmatodea</taxon>
        <taxon>Verophasmatodea</taxon>
        <taxon>Anareolatae</taxon>
        <taxon>Phasmatidae</taxon>
        <taxon>Eurycanthinae</taxon>
        <taxon>Dryococelus</taxon>
    </lineage>
</organism>
<dbReference type="Pfam" id="PF12796">
    <property type="entry name" value="Ank_2"/>
    <property type="match status" value="1"/>
</dbReference>
<keyword evidence="1" id="KW-0040">ANK repeat</keyword>
<evidence type="ECO:0000313" key="3">
    <source>
        <dbReference type="Proteomes" id="UP001159363"/>
    </source>
</evidence>
<dbReference type="Gene3D" id="1.25.40.20">
    <property type="entry name" value="Ankyrin repeat-containing domain"/>
    <property type="match status" value="1"/>
</dbReference>
<reference evidence="2 3" key="1">
    <citation type="submission" date="2023-02" db="EMBL/GenBank/DDBJ databases">
        <title>LHISI_Scaffold_Assembly.</title>
        <authorList>
            <person name="Stuart O.P."/>
            <person name="Cleave R."/>
            <person name="Magrath M.J.L."/>
            <person name="Mikheyev A.S."/>
        </authorList>
    </citation>
    <scope>NUCLEOTIDE SEQUENCE [LARGE SCALE GENOMIC DNA]</scope>
    <source>
        <strain evidence="2">Daus_M_001</strain>
        <tissue evidence="2">Leg muscle</tissue>
    </source>
</reference>
<feature type="repeat" description="ANK" evidence="1">
    <location>
        <begin position="57"/>
        <end position="79"/>
    </location>
</feature>
<protein>
    <submittedName>
        <fullName evidence="2">Uncharacterized protein</fullName>
    </submittedName>
</protein>
<keyword evidence="3" id="KW-1185">Reference proteome</keyword>
<dbReference type="PROSITE" id="PS50297">
    <property type="entry name" value="ANK_REP_REGION"/>
    <property type="match status" value="1"/>
</dbReference>
<evidence type="ECO:0000256" key="1">
    <source>
        <dbReference type="PROSITE-ProRule" id="PRU00023"/>
    </source>
</evidence>
<evidence type="ECO:0000313" key="2">
    <source>
        <dbReference type="EMBL" id="KAJ8868378.1"/>
    </source>
</evidence>
<dbReference type="SUPFAM" id="SSF48403">
    <property type="entry name" value="Ankyrin repeat"/>
    <property type="match status" value="1"/>
</dbReference>
<dbReference type="PANTHER" id="PTHR12349">
    <property type="entry name" value="ANKYRIN REPEAT AND LEM DOMAIN-CONTAINING PROTEIN 2"/>
    <property type="match status" value="1"/>
</dbReference>
<name>A0ABQ9GAC1_9NEOP</name>
<gene>
    <name evidence="2" type="ORF">PR048_029894</name>
</gene>
<dbReference type="PROSITE" id="PS50088">
    <property type="entry name" value="ANK_REPEAT"/>
    <property type="match status" value="1"/>
</dbReference>
<dbReference type="PANTHER" id="PTHR12349:SF4">
    <property type="entry name" value="ANKYRIN REPEAT AND LEM DOMAIN-CONTAINING PROTEIN 2"/>
    <property type="match status" value="1"/>
</dbReference>
<proteinExistence type="predicted"/>
<accession>A0ABQ9GAC1</accession>
<comment type="caution">
    <text evidence="2">The sequence shown here is derived from an EMBL/GenBank/DDBJ whole genome shotgun (WGS) entry which is preliminary data.</text>
</comment>
<sequence length="111" mass="12280">MHVAAKAGNAQMCNMLLTTVGDPAYLALLYGEDNPDSCRDRARILLDLYLNTPDKGMNETPLHFAAKFGGVEVVKILVSYPQCDKKLKNKWDQTPKDVSLTPICRTAYSSC</sequence>
<dbReference type="EMBL" id="JARBHB010000014">
    <property type="protein sequence ID" value="KAJ8868378.1"/>
    <property type="molecule type" value="Genomic_DNA"/>
</dbReference>
<dbReference type="InterPro" id="IPR036770">
    <property type="entry name" value="Ankyrin_rpt-contain_sf"/>
</dbReference>